<feature type="compositionally biased region" description="Polar residues" evidence="1">
    <location>
        <begin position="26"/>
        <end position="56"/>
    </location>
</feature>
<feature type="region of interest" description="Disordered" evidence="1">
    <location>
        <begin position="1"/>
        <end position="56"/>
    </location>
</feature>
<dbReference type="Proteomes" id="UP000242450">
    <property type="component" value="Chromosome 18"/>
</dbReference>
<gene>
    <name evidence="2" type="ORF">Celaphus_00012336</name>
</gene>
<name>A0A212CK89_CEREH</name>
<evidence type="ECO:0000313" key="2">
    <source>
        <dbReference type="EMBL" id="OWK06391.1"/>
    </source>
</evidence>
<protein>
    <submittedName>
        <fullName evidence="2">Uncharacterized protein</fullName>
    </submittedName>
</protein>
<dbReference type="AlphaFoldDB" id="A0A212CK89"/>
<keyword evidence="3" id="KW-1185">Reference proteome</keyword>
<dbReference type="EMBL" id="MKHE01000018">
    <property type="protein sequence ID" value="OWK06391.1"/>
    <property type="molecule type" value="Genomic_DNA"/>
</dbReference>
<accession>A0A212CK89</accession>
<evidence type="ECO:0000313" key="3">
    <source>
        <dbReference type="Proteomes" id="UP000242450"/>
    </source>
</evidence>
<evidence type="ECO:0000256" key="1">
    <source>
        <dbReference type="SAM" id="MobiDB-lite"/>
    </source>
</evidence>
<reference evidence="2 3" key="1">
    <citation type="journal article" date="2018" name="Mol. Genet. Genomics">
        <title>The red deer Cervus elaphus genome CerEla1.0: sequencing, annotating, genes, and chromosomes.</title>
        <authorList>
            <person name="Bana N.A."/>
            <person name="Nyiri A."/>
            <person name="Nagy J."/>
            <person name="Frank K."/>
            <person name="Nagy T."/>
            <person name="Steger V."/>
            <person name="Schiller M."/>
            <person name="Lakatos P."/>
            <person name="Sugar L."/>
            <person name="Horn P."/>
            <person name="Barta E."/>
            <person name="Orosz L."/>
        </authorList>
    </citation>
    <scope>NUCLEOTIDE SEQUENCE [LARGE SCALE GENOMIC DNA]</scope>
    <source>
        <strain evidence="2">Hungarian</strain>
    </source>
</reference>
<sequence>MSHRTSGTAVFRKGSQAPQNVAVAPSNGTDLAKTSNQGKEAQNPSSQRSKALSKETQTALPLLPWAAAPSAVWLFVSWQQALWMLESPKPQDT</sequence>
<organism evidence="2 3">
    <name type="scientific">Cervus elaphus hippelaphus</name>
    <name type="common">European red deer</name>
    <dbReference type="NCBI Taxonomy" id="46360"/>
    <lineage>
        <taxon>Eukaryota</taxon>
        <taxon>Metazoa</taxon>
        <taxon>Chordata</taxon>
        <taxon>Craniata</taxon>
        <taxon>Vertebrata</taxon>
        <taxon>Euteleostomi</taxon>
        <taxon>Mammalia</taxon>
        <taxon>Eutheria</taxon>
        <taxon>Laurasiatheria</taxon>
        <taxon>Artiodactyla</taxon>
        <taxon>Ruminantia</taxon>
        <taxon>Pecora</taxon>
        <taxon>Cervidae</taxon>
        <taxon>Cervinae</taxon>
        <taxon>Cervus</taxon>
    </lineage>
</organism>
<comment type="caution">
    <text evidence="2">The sequence shown here is derived from an EMBL/GenBank/DDBJ whole genome shotgun (WGS) entry which is preliminary data.</text>
</comment>
<proteinExistence type="predicted"/>